<feature type="domain" description="DUF7609" evidence="1">
    <location>
        <begin position="51"/>
        <end position="135"/>
    </location>
</feature>
<organism evidence="2 3">
    <name type="scientific">Proteus phage Saba</name>
    <dbReference type="NCBI Taxonomy" id="2596672"/>
    <lineage>
        <taxon>Viruses</taxon>
        <taxon>Duplodnaviria</taxon>
        <taxon>Heunggongvirae</taxon>
        <taxon>Uroviricota</taxon>
        <taxon>Caudoviricetes</taxon>
        <taxon>Casjensviridae</taxon>
        <taxon>Cenphatecvirus</taxon>
        <taxon>Cenphatecvirus saba</taxon>
    </lineage>
</organism>
<accession>A0A5B9N9C1</accession>
<evidence type="ECO:0000313" key="2">
    <source>
        <dbReference type="EMBL" id="QEG09395.1"/>
    </source>
</evidence>
<keyword evidence="3" id="KW-1185">Reference proteome</keyword>
<dbReference type="InterPro" id="IPR056028">
    <property type="entry name" value="DUF7609"/>
</dbReference>
<name>A0A5B9N9C1_9CAUD</name>
<gene>
    <name evidence="2" type="ORF">CPT_Saba_022</name>
</gene>
<sequence>MVKDSLFELTEGDKIELPAKSEVSPQLEREITAASSVPDRLPVVPTRSRASSMVGNLVSLEVGESYVRSKLVADLNSVDKDAYDLTAEKDKLRDGAKASIRHARGHTNGDYSMESTQCITPSGRVYVQIIITRTE</sequence>
<proteinExistence type="predicted"/>
<dbReference type="Pfam" id="PF24582">
    <property type="entry name" value="DUF7609"/>
    <property type="match status" value="1"/>
</dbReference>
<reference evidence="3" key="1">
    <citation type="submission" date="2019-06" db="EMBL/GenBank/DDBJ databases">
        <title>The Complete Genome of Proteus mirabilis Siphophage Saba.</title>
        <authorList>
            <person name="Nyugen J."/>
            <person name="Harb L."/>
            <person name="Moreland R."/>
            <person name="Liu M."/>
            <person name="Ramsey J."/>
        </authorList>
    </citation>
    <scope>NUCLEOTIDE SEQUENCE [LARGE SCALE GENOMIC DNA]</scope>
</reference>
<protein>
    <recommendedName>
        <fullName evidence="1">DUF7609 domain-containing protein</fullName>
    </recommendedName>
</protein>
<dbReference type="EMBL" id="MN062188">
    <property type="protein sequence ID" value="QEG09395.1"/>
    <property type="molecule type" value="Genomic_DNA"/>
</dbReference>
<evidence type="ECO:0000313" key="3">
    <source>
        <dbReference type="Proteomes" id="UP000322840"/>
    </source>
</evidence>
<dbReference type="Proteomes" id="UP000322840">
    <property type="component" value="Segment"/>
</dbReference>
<evidence type="ECO:0000259" key="1">
    <source>
        <dbReference type="Pfam" id="PF24582"/>
    </source>
</evidence>